<reference evidence="3" key="1">
    <citation type="submission" date="2023-11" db="EMBL/GenBank/DDBJ databases">
        <authorList>
            <person name="De Vega J J."/>
            <person name="De Vega J J."/>
        </authorList>
    </citation>
    <scope>NUCLEOTIDE SEQUENCE</scope>
</reference>
<feature type="compositionally biased region" description="Polar residues" evidence="1">
    <location>
        <begin position="8"/>
        <end position="20"/>
    </location>
</feature>
<organism evidence="3 4">
    <name type="scientific">Mycena citricolor</name>
    <dbReference type="NCBI Taxonomy" id="2018698"/>
    <lineage>
        <taxon>Eukaryota</taxon>
        <taxon>Fungi</taxon>
        <taxon>Dikarya</taxon>
        <taxon>Basidiomycota</taxon>
        <taxon>Agaricomycotina</taxon>
        <taxon>Agaricomycetes</taxon>
        <taxon>Agaricomycetidae</taxon>
        <taxon>Agaricales</taxon>
        <taxon>Marasmiineae</taxon>
        <taxon>Mycenaceae</taxon>
        <taxon>Mycena</taxon>
    </lineage>
</organism>
<evidence type="ECO:0000259" key="2">
    <source>
        <dbReference type="Pfam" id="PF12937"/>
    </source>
</evidence>
<evidence type="ECO:0000313" key="4">
    <source>
        <dbReference type="Proteomes" id="UP001295794"/>
    </source>
</evidence>
<protein>
    <recommendedName>
        <fullName evidence="2">F-box domain-containing protein</fullName>
    </recommendedName>
</protein>
<dbReference type="Proteomes" id="UP001295794">
    <property type="component" value="Unassembled WGS sequence"/>
</dbReference>
<feature type="compositionally biased region" description="Low complexity" evidence="1">
    <location>
        <begin position="21"/>
        <end position="30"/>
    </location>
</feature>
<dbReference type="EMBL" id="CAVNYO010000466">
    <property type="protein sequence ID" value="CAK5283303.1"/>
    <property type="molecule type" value="Genomic_DNA"/>
</dbReference>
<dbReference type="InterPro" id="IPR001810">
    <property type="entry name" value="F-box_dom"/>
</dbReference>
<gene>
    <name evidence="3" type="ORF">MYCIT1_LOCUS35744</name>
</gene>
<feature type="region of interest" description="Disordered" evidence="1">
    <location>
        <begin position="1"/>
        <end position="41"/>
    </location>
</feature>
<dbReference type="AlphaFoldDB" id="A0AAD2HWA3"/>
<dbReference type="Pfam" id="PF12937">
    <property type="entry name" value="F-box-like"/>
    <property type="match status" value="1"/>
</dbReference>
<evidence type="ECO:0000256" key="1">
    <source>
        <dbReference type="SAM" id="MobiDB-lite"/>
    </source>
</evidence>
<name>A0AAD2HWA3_9AGAR</name>
<accession>A0AAD2HWA3</accession>
<proteinExistence type="predicted"/>
<comment type="caution">
    <text evidence="3">The sequence shown here is derived from an EMBL/GenBank/DDBJ whole genome shotgun (WGS) entry which is preliminary data.</text>
</comment>
<feature type="compositionally biased region" description="Acidic residues" evidence="1">
    <location>
        <begin position="31"/>
        <end position="41"/>
    </location>
</feature>
<evidence type="ECO:0000313" key="3">
    <source>
        <dbReference type="EMBL" id="CAK5283303.1"/>
    </source>
</evidence>
<keyword evidence="4" id="KW-1185">Reference proteome</keyword>
<sequence>MESGISFRENSPLTCPSNIEASQSAASDAGSDNESDGSELELDYDDDCTCSQCIDPYEDFDSSHVRHIISSNQAPMASEIQCIEETLEAGKSHRKRLMSRIVELTSLINKHIKEHERLTDAREALDEDLLLFRGSMSVLRRVPTEVLSIIFTYAADPSERYGDHPPWTVSQVSRQWRAIALAQPLLWNEVVIDSQQSWRFRRAPILRLELQLSRAASVPLQVVLRGQQVPMSSYYGFSRFELFSRMVETVMAQSNRWGSVVVDTDLFNPRGSLLARIHGNVDNLRTLTWILDCGRVTGGPPIDAFEIAPRLEEVHIHDTTGWSRNSDGCREGLRLNAPGLTLYSARTSWEHHLTALKSSSTNLVECFLAVAGPIVEQAEIIDAPNLRRVATTDAELLNHFRAPALEAIYCISRDNQLSKVLQTHPGLPLKTAVLLFPASIADITATLHAAPELQHFGVCVRPELLDTLHRLLTLGSDRRLAPGIEQLFIGQRDRTESHCWDEDLCRKMVESRWRQGSLRDTLVPMRDPWADLDWPSPRGGDPEPEVSWDQVLSDEGLRINALWGWTADADQWHMKIVPQRLNRFHREEITNS</sequence>
<feature type="domain" description="F-box" evidence="2">
    <location>
        <begin position="141"/>
        <end position="192"/>
    </location>
</feature>